<dbReference type="EMBL" id="KK121195">
    <property type="protein sequence ID" value="KFM79952.1"/>
    <property type="molecule type" value="Genomic_DNA"/>
</dbReference>
<dbReference type="Proteomes" id="UP000054359">
    <property type="component" value="Unassembled WGS sequence"/>
</dbReference>
<dbReference type="AlphaFoldDB" id="A0A087URG3"/>
<organism evidence="1 2">
    <name type="scientific">Stegodyphus mimosarum</name>
    <name type="common">African social velvet spider</name>
    <dbReference type="NCBI Taxonomy" id="407821"/>
    <lineage>
        <taxon>Eukaryota</taxon>
        <taxon>Metazoa</taxon>
        <taxon>Ecdysozoa</taxon>
        <taxon>Arthropoda</taxon>
        <taxon>Chelicerata</taxon>
        <taxon>Arachnida</taxon>
        <taxon>Araneae</taxon>
        <taxon>Araneomorphae</taxon>
        <taxon>Entelegynae</taxon>
        <taxon>Eresoidea</taxon>
        <taxon>Eresidae</taxon>
        <taxon>Stegodyphus</taxon>
    </lineage>
</organism>
<reference evidence="1 2" key="1">
    <citation type="submission" date="2013-11" db="EMBL/GenBank/DDBJ databases">
        <title>Genome sequencing of Stegodyphus mimosarum.</title>
        <authorList>
            <person name="Bechsgaard J."/>
        </authorList>
    </citation>
    <scope>NUCLEOTIDE SEQUENCE [LARGE SCALE GENOMIC DNA]</scope>
</reference>
<keyword evidence="2" id="KW-1185">Reference proteome</keyword>
<sequence length="52" mass="5615">VFILPATVIKGILPLTCIIGSLWICNNYFPGCFFSAPQCYKSSVNKSTSGTL</sequence>
<feature type="non-terminal residue" evidence="1">
    <location>
        <position position="52"/>
    </location>
</feature>
<protein>
    <submittedName>
        <fullName evidence="1">Uncharacterized protein</fullName>
    </submittedName>
</protein>
<gene>
    <name evidence="1" type="ORF">X975_22211</name>
</gene>
<feature type="non-terminal residue" evidence="1">
    <location>
        <position position="1"/>
    </location>
</feature>
<evidence type="ECO:0000313" key="1">
    <source>
        <dbReference type="EMBL" id="KFM79952.1"/>
    </source>
</evidence>
<name>A0A087URG3_STEMI</name>
<proteinExistence type="predicted"/>
<evidence type="ECO:0000313" key="2">
    <source>
        <dbReference type="Proteomes" id="UP000054359"/>
    </source>
</evidence>
<accession>A0A087URG3</accession>